<organism evidence="2 3">
    <name type="scientific">Dactylosporangium sucinum</name>
    <dbReference type="NCBI Taxonomy" id="1424081"/>
    <lineage>
        <taxon>Bacteria</taxon>
        <taxon>Bacillati</taxon>
        <taxon>Actinomycetota</taxon>
        <taxon>Actinomycetes</taxon>
        <taxon>Micromonosporales</taxon>
        <taxon>Micromonosporaceae</taxon>
        <taxon>Dactylosporangium</taxon>
    </lineage>
</organism>
<gene>
    <name evidence="2" type="ORF">GCM10007977_007310</name>
</gene>
<dbReference type="GO" id="GO:0008168">
    <property type="term" value="F:methyltransferase activity"/>
    <property type="evidence" value="ECO:0007669"/>
    <property type="project" value="UniProtKB-KW"/>
</dbReference>
<keyword evidence="2" id="KW-0489">Methyltransferase</keyword>
<sequence length="261" mass="27257">MPSIAETVTRLRAAGCVFAEDEAALLHAEAGSAGHLESMIARRVAGAPLEHVLGWASFAGVRVEITDGVFVPRHRTELLTTTARALMPVRTVLDLCCGTGALGLVVVRDHPEVRLVAADVDPAAVACARRNLAGLTEEVYCGDLFAPLPPDLLSAVDLLLVNVPYVPTAEIAYLPEEFRVHEARAALDGGPDGLDLLRRVALEAPGWLSPGGTLLTETGAPQLATAQAILASAGLEPRAVTDPETETTVIAAVRPSTVSSV</sequence>
<feature type="domain" description="Methyltransferase small" evidence="1">
    <location>
        <begin position="76"/>
        <end position="188"/>
    </location>
</feature>
<proteinExistence type="predicted"/>
<keyword evidence="2" id="KW-0808">Transferase</keyword>
<reference evidence="2" key="2">
    <citation type="submission" date="2020-09" db="EMBL/GenBank/DDBJ databases">
        <authorList>
            <person name="Sun Q."/>
            <person name="Ohkuma M."/>
        </authorList>
    </citation>
    <scope>NUCLEOTIDE SEQUENCE</scope>
    <source>
        <strain evidence="2">JCM 19831</strain>
    </source>
</reference>
<comment type="caution">
    <text evidence="2">The sequence shown here is derived from an EMBL/GenBank/DDBJ whole genome shotgun (WGS) entry which is preliminary data.</text>
</comment>
<dbReference type="InterPro" id="IPR029063">
    <property type="entry name" value="SAM-dependent_MTases_sf"/>
</dbReference>
<dbReference type="InterPro" id="IPR007848">
    <property type="entry name" value="Small_mtfrase_dom"/>
</dbReference>
<dbReference type="AlphaFoldDB" id="A0A917WJI5"/>
<dbReference type="RefSeq" id="WP_190248236.1">
    <property type="nucleotide sequence ID" value="NZ_BMPI01000003.1"/>
</dbReference>
<dbReference type="SUPFAM" id="SSF53335">
    <property type="entry name" value="S-adenosyl-L-methionine-dependent methyltransferases"/>
    <property type="match status" value="1"/>
</dbReference>
<evidence type="ECO:0000313" key="2">
    <source>
        <dbReference type="EMBL" id="GGM08743.1"/>
    </source>
</evidence>
<evidence type="ECO:0000259" key="1">
    <source>
        <dbReference type="Pfam" id="PF05175"/>
    </source>
</evidence>
<dbReference type="InterPro" id="IPR022446">
    <property type="entry name" value="MeTrfrase_put"/>
</dbReference>
<dbReference type="PANTHER" id="PTHR18895">
    <property type="entry name" value="HEMK METHYLTRANSFERASE"/>
    <property type="match status" value="1"/>
</dbReference>
<accession>A0A917WJI5</accession>
<dbReference type="GO" id="GO:0032259">
    <property type="term" value="P:methylation"/>
    <property type="evidence" value="ECO:0007669"/>
    <property type="project" value="UniProtKB-KW"/>
</dbReference>
<dbReference type="Proteomes" id="UP000642070">
    <property type="component" value="Unassembled WGS sequence"/>
</dbReference>
<dbReference type="InterPro" id="IPR050320">
    <property type="entry name" value="N5-glutamine_MTase"/>
</dbReference>
<protein>
    <submittedName>
        <fullName evidence="2">Methylase</fullName>
    </submittedName>
</protein>
<dbReference type="Gene3D" id="3.40.50.150">
    <property type="entry name" value="Vaccinia Virus protein VP39"/>
    <property type="match status" value="1"/>
</dbReference>
<reference evidence="2" key="1">
    <citation type="journal article" date="2014" name="Int. J. Syst. Evol. Microbiol.">
        <title>Complete genome sequence of Corynebacterium casei LMG S-19264T (=DSM 44701T), isolated from a smear-ripened cheese.</title>
        <authorList>
            <consortium name="US DOE Joint Genome Institute (JGI-PGF)"/>
            <person name="Walter F."/>
            <person name="Albersmeier A."/>
            <person name="Kalinowski J."/>
            <person name="Ruckert C."/>
        </authorList>
    </citation>
    <scope>NUCLEOTIDE SEQUENCE</scope>
    <source>
        <strain evidence="2">JCM 19831</strain>
    </source>
</reference>
<dbReference type="EMBL" id="BMPI01000003">
    <property type="protein sequence ID" value="GGM08743.1"/>
    <property type="molecule type" value="Genomic_DNA"/>
</dbReference>
<dbReference type="PANTHER" id="PTHR18895:SF74">
    <property type="entry name" value="MTRF1L RELEASE FACTOR GLUTAMINE METHYLTRANSFERASE"/>
    <property type="match status" value="1"/>
</dbReference>
<evidence type="ECO:0000313" key="3">
    <source>
        <dbReference type="Proteomes" id="UP000642070"/>
    </source>
</evidence>
<name>A0A917WJI5_9ACTN</name>
<dbReference type="Pfam" id="PF05175">
    <property type="entry name" value="MTS"/>
    <property type="match status" value="1"/>
</dbReference>
<keyword evidence="3" id="KW-1185">Reference proteome</keyword>
<dbReference type="NCBIfam" id="TIGR03704">
    <property type="entry name" value="PrmC_rel_meth"/>
    <property type="match status" value="1"/>
</dbReference>